<dbReference type="NCBIfam" id="NF004833">
    <property type="entry name" value="PRK06185.1-1"/>
    <property type="match status" value="1"/>
</dbReference>
<keyword evidence="4" id="KW-1185">Reference proteome</keyword>
<dbReference type="PANTHER" id="PTHR43476">
    <property type="entry name" value="3-(3-HYDROXY-PHENYL)PROPIONATE/3-HYDROXYCINNAMIC ACID HYDROXYLASE"/>
    <property type="match status" value="1"/>
</dbReference>
<dbReference type="RefSeq" id="WP_381497214.1">
    <property type="nucleotide sequence ID" value="NZ_JBHUOM010000001.1"/>
</dbReference>
<evidence type="ECO:0000256" key="1">
    <source>
        <dbReference type="ARBA" id="ARBA00023002"/>
    </source>
</evidence>
<feature type="domain" description="FAD-binding" evidence="2">
    <location>
        <begin position="13"/>
        <end position="331"/>
    </location>
</feature>
<dbReference type="EMBL" id="JBHUOM010000001">
    <property type="protein sequence ID" value="MFD2933032.1"/>
    <property type="molecule type" value="Genomic_DNA"/>
</dbReference>
<keyword evidence="1" id="KW-0560">Oxidoreductase</keyword>
<dbReference type="InterPro" id="IPR050631">
    <property type="entry name" value="PheA/TfdB_FAD_monoxygenase"/>
</dbReference>
<reference evidence="4" key="1">
    <citation type="journal article" date="2019" name="Int. J. Syst. Evol. Microbiol.">
        <title>The Global Catalogue of Microorganisms (GCM) 10K type strain sequencing project: providing services to taxonomists for standard genome sequencing and annotation.</title>
        <authorList>
            <consortium name="The Broad Institute Genomics Platform"/>
            <consortium name="The Broad Institute Genome Sequencing Center for Infectious Disease"/>
            <person name="Wu L."/>
            <person name="Ma J."/>
        </authorList>
    </citation>
    <scope>NUCLEOTIDE SEQUENCE [LARGE SCALE GENOMIC DNA]</scope>
    <source>
        <strain evidence="4">KCTC 52490</strain>
    </source>
</reference>
<dbReference type="InterPro" id="IPR002938">
    <property type="entry name" value="FAD-bd"/>
</dbReference>
<comment type="caution">
    <text evidence="3">The sequence shown here is derived from an EMBL/GenBank/DDBJ whole genome shotgun (WGS) entry which is preliminary data.</text>
</comment>
<dbReference type="Proteomes" id="UP001597512">
    <property type="component" value="Unassembled WGS sequence"/>
</dbReference>
<organism evidence="3 4">
    <name type="scientific">Spirosoma flavum</name>
    <dbReference type="NCBI Taxonomy" id="2048557"/>
    <lineage>
        <taxon>Bacteria</taxon>
        <taxon>Pseudomonadati</taxon>
        <taxon>Bacteroidota</taxon>
        <taxon>Cytophagia</taxon>
        <taxon>Cytophagales</taxon>
        <taxon>Cytophagaceae</taxon>
        <taxon>Spirosoma</taxon>
    </lineage>
</organism>
<protein>
    <submittedName>
        <fullName evidence="3">FAD-dependent oxidoreductase</fullName>
    </submittedName>
</protein>
<accession>A0ABW6ACC0</accession>
<dbReference type="NCBIfam" id="NF004834">
    <property type="entry name" value="PRK06185.1-3"/>
    <property type="match status" value="1"/>
</dbReference>
<evidence type="ECO:0000313" key="3">
    <source>
        <dbReference type="EMBL" id="MFD2933032.1"/>
    </source>
</evidence>
<dbReference type="PANTHER" id="PTHR43476:SF5">
    <property type="entry name" value="FAD-DEPENDENT MONOOXYGENASE"/>
    <property type="match status" value="1"/>
</dbReference>
<proteinExistence type="predicted"/>
<name>A0ABW6ACC0_9BACT</name>
<dbReference type="SUPFAM" id="SSF51905">
    <property type="entry name" value="FAD/NAD(P)-binding domain"/>
    <property type="match status" value="1"/>
</dbReference>
<sequence>MTQPGQNQENIKTRCCIVGGGPAGMMLGFLLARSGVEVVVLEKHRDFLRDFRGDTIHPSTLELLAELGLLDDFLKLPHQELRAVQATIEGQEIPIADFAHLPTQCKFIAFMPQWDFLNFLAYNAKKFPTFHLHVETKAVDLIEENGEIVGVRATTPTGELTIQADLVVGTDGRNSIIREKAGLSVQDFGVPIDVLWMRIPKDPALGEMSLGYFKSGQFMVLIDRQDYYQCGYLIPKGQFETIKQRGITSLQESIRGLAPFVGDFVKELTSWDQISLLTVKIDRLWQWYRPGLLCIGDAAHAMSPAGGVGVNMAIQDAVATANQLTASLQKGPVSIKELDRIQRRRLWPVRIIQTGQIFVHKRLINASGNQNTVVPPYIVWLFRHVPLVRRFPAYLIGVGPRPEHIHTKAK</sequence>
<dbReference type="InterPro" id="IPR036188">
    <property type="entry name" value="FAD/NAD-bd_sf"/>
</dbReference>
<evidence type="ECO:0000313" key="4">
    <source>
        <dbReference type="Proteomes" id="UP001597512"/>
    </source>
</evidence>
<evidence type="ECO:0000259" key="2">
    <source>
        <dbReference type="Pfam" id="PF01494"/>
    </source>
</evidence>
<dbReference type="Pfam" id="PF01494">
    <property type="entry name" value="FAD_binding_3"/>
    <property type="match status" value="1"/>
</dbReference>
<gene>
    <name evidence="3" type="ORF">ACFS25_04520</name>
</gene>
<dbReference type="PRINTS" id="PR00420">
    <property type="entry name" value="RNGMNOXGNASE"/>
</dbReference>
<dbReference type="Gene3D" id="3.50.50.60">
    <property type="entry name" value="FAD/NAD(P)-binding domain"/>
    <property type="match status" value="2"/>
</dbReference>